<organism evidence="4 5">
    <name type="scientific">Vulcanisaeta moutnovskia (strain 768-28)</name>
    <dbReference type="NCBI Taxonomy" id="985053"/>
    <lineage>
        <taxon>Archaea</taxon>
        <taxon>Thermoproteota</taxon>
        <taxon>Thermoprotei</taxon>
        <taxon>Thermoproteales</taxon>
        <taxon>Thermoproteaceae</taxon>
        <taxon>Vulcanisaeta</taxon>
    </lineage>
</organism>
<accession>F0QSW7</accession>
<comment type="similarity">
    <text evidence="1">Belongs to the FAH family.</text>
</comment>
<evidence type="ECO:0000313" key="4">
    <source>
        <dbReference type="EMBL" id="ADY00388.1"/>
    </source>
</evidence>
<evidence type="ECO:0000259" key="3">
    <source>
        <dbReference type="Pfam" id="PF01557"/>
    </source>
</evidence>
<dbReference type="GO" id="GO:0019752">
    <property type="term" value="P:carboxylic acid metabolic process"/>
    <property type="evidence" value="ECO:0007669"/>
    <property type="project" value="UniProtKB-ARBA"/>
</dbReference>
<dbReference type="Gene3D" id="3.90.850.10">
    <property type="entry name" value="Fumarylacetoacetase-like, C-terminal domain"/>
    <property type="match status" value="1"/>
</dbReference>
<proteinExistence type="inferred from homology"/>
<dbReference type="STRING" id="985053.VMUT_0172"/>
<evidence type="ECO:0000256" key="1">
    <source>
        <dbReference type="ARBA" id="ARBA00010211"/>
    </source>
</evidence>
<dbReference type="PANTHER" id="PTHR42796:SF4">
    <property type="entry name" value="FUMARYLACETOACETATE HYDROLASE DOMAIN-CONTAINING PROTEIN 2A"/>
    <property type="match status" value="1"/>
</dbReference>
<evidence type="ECO:0000256" key="2">
    <source>
        <dbReference type="ARBA" id="ARBA00022723"/>
    </source>
</evidence>
<name>F0QSW7_VULM7</name>
<gene>
    <name evidence="4" type="ordered locus">VMUT_0172</name>
</gene>
<dbReference type="InterPro" id="IPR051121">
    <property type="entry name" value="FAH"/>
</dbReference>
<dbReference type="EMBL" id="CP002529">
    <property type="protein sequence ID" value="ADY00388.1"/>
    <property type="molecule type" value="Genomic_DNA"/>
</dbReference>
<protein>
    <submittedName>
        <fullName evidence="4">5-carboxymethyl-2-hydroxymuconate Delta-isomerase</fullName>
    </submittedName>
</protein>
<dbReference type="AlphaFoldDB" id="F0QSW7"/>
<dbReference type="PANTHER" id="PTHR42796">
    <property type="entry name" value="FUMARYLACETOACETATE HYDROLASE DOMAIN-CONTAINING PROTEIN 2A-RELATED"/>
    <property type="match status" value="1"/>
</dbReference>
<dbReference type="Pfam" id="PF01557">
    <property type="entry name" value="FAA_hydrolase"/>
    <property type="match status" value="1"/>
</dbReference>
<keyword evidence="2" id="KW-0479">Metal-binding</keyword>
<keyword evidence="5" id="KW-1185">Reference proteome</keyword>
<reference evidence="4 5" key="1">
    <citation type="journal article" date="2011" name="J. Bacteriol.">
        <title>Complete genome sequence of 'Vulcanisaeta moutnovskia' strain 768-28, a novel member of the hyperthermophilic crenarchaeal genus vulcanisaeta.</title>
        <authorList>
            <person name="Gumerov V.M."/>
            <person name="Mardanov A.V."/>
            <person name="Beletsky A.V."/>
            <person name="Prokofeva M.I."/>
            <person name="Bonch-Osmolovskaya E.A."/>
            <person name="Ravin N.V."/>
            <person name="Skryabin K.G."/>
        </authorList>
    </citation>
    <scope>NUCLEOTIDE SEQUENCE [LARGE SCALE GENOMIC DNA]</scope>
    <source>
        <strain evidence="4 5">768-28</strain>
    </source>
</reference>
<feature type="domain" description="Fumarylacetoacetase-like C-terminal" evidence="3">
    <location>
        <begin position="104"/>
        <end position="311"/>
    </location>
</feature>
<dbReference type="KEGG" id="vmo:VMUT_0172"/>
<dbReference type="InterPro" id="IPR011234">
    <property type="entry name" value="Fumarylacetoacetase-like_C"/>
</dbReference>
<sequence length="314" mass="35366">MIFKLLIKYAIIVKLLSFLWNGTVRVGVYTDKGILDLPSAYVSIYEAAEAPSFLYDMKALISGGEPALNIIKDLLDKSLRSGDTDLFRDPNTITWLPPVINPEKILCVAVNYRAHGEESSAKPLDRPYFFPKFPNALVGHNQPILKPRVSKQVDWEAELALIISRRGKYIDINKAFDYVFGYLILNDVSMRDWQFPSKEPYGMDWIYGKSMDSSTPVGPYIVTKDEIPDPHNLRLTLRVNGNVEQDDNTRNLIFKIPELIHWASQGVTLKPGDYISTGTPSGVGFPKGKFLKNGDIVEAEIEKVGTLRNTVIEE</sequence>
<dbReference type="GO" id="GO:0046872">
    <property type="term" value="F:metal ion binding"/>
    <property type="evidence" value="ECO:0007669"/>
    <property type="project" value="UniProtKB-KW"/>
</dbReference>
<dbReference type="eggNOG" id="arCOG00235">
    <property type="taxonomic scope" value="Archaea"/>
</dbReference>
<dbReference type="Proteomes" id="UP000007485">
    <property type="component" value="Chromosome"/>
</dbReference>
<dbReference type="GO" id="GO:0016853">
    <property type="term" value="F:isomerase activity"/>
    <property type="evidence" value="ECO:0007669"/>
    <property type="project" value="UniProtKB-KW"/>
</dbReference>
<dbReference type="InterPro" id="IPR036663">
    <property type="entry name" value="Fumarylacetoacetase_C_sf"/>
</dbReference>
<dbReference type="FunFam" id="3.90.850.10:FF:000002">
    <property type="entry name" value="2-hydroxyhepta-2,4-diene-1,7-dioate isomerase"/>
    <property type="match status" value="1"/>
</dbReference>
<dbReference type="HOGENOM" id="CLU_028458_3_1_2"/>
<dbReference type="SUPFAM" id="SSF56529">
    <property type="entry name" value="FAH"/>
    <property type="match status" value="1"/>
</dbReference>
<evidence type="ECO:0000313" key="5">
    <source>
        <dbReference type="Proteomes" id="UP000007485"/>
    </source>
</evidence>